<dbReference type="AlphaFoldDB" id="A0A2I0BE88"/>
<protein>
    <submittedName>
        <fullName evidence="1">Uncharacterized protein</fullName>
    </submittedName>
</protein>
<keyword evidence="2" id="KW-1185">Reference proteome</keyword>
<organism evidence="1 2">
    <name type="scientific">Apostasia shenzhenica</name>
    <dbReference type="NCBI Taxonomy" id="1088818"/>
    <lineage>
        <taxon>Eukaryota</taxon>
        <taxon>Viridiplantae</taxon>
        <taxon>Streptophyta</taxon>
        <taxon>Embryophyta</taxon>
        <taxon>Tracheophyta</taxon>
        <taxon>Spermatophyta</taxon>
        <taxon>Magnoliopsida</taxon>
        <taxon>Liliopsida</taxon>
        <taxon>Asparagales</taxon>
        <taxon>Orchidaceae</taxon>
        <taxon>Apostasioideae</taxon>
        <taxon>Apostasia</taxon>
    </lineage>
</organism>
<proteinExistence type="predicted"/>
<sequence length="83" mass="9895">MWRNWKSHVYRIFIEPAEGDARYIVLEEYKTMINQQEWNDFIKACSSDEFLVKSATAKERAKARKYFHTTSRKGYAGLENEIV</sequence>
<dbReference type="EMBL" id="KZ451887">
    <property type="protein sequence ID" value="PKA66111.1"/>
    <property type="molecule type" value="Genomic_DNA"/>
</dbReference>
<evidence type="ECO:0000313" key="2">
    <source>
        <dbReference type="Proteomes" id="UP000236161"/>
    </source>
</evidence>
<evidence type="ECO:0000313" key="1">
    <source>
        <dbReference type="EMBL" id="PKA66111.1"/>
    </source>
</evidence>
<dbReference type="Proteomes" id="UP000236161">
    <property type="component" value="Unassembled WGS sequence"/>
</dbReference>
<name>A0A2I0BE88_9ASPA</name>
<dbReference type="OrthoDB" id="1869436at2759"/>
<reference evidence="1 2" key="1">
    <citation type="journal article" date="2017" name="Nature">
        <title>The Apostasia genome and the evolution of orchids.</title>
        <authorList>
            <person name="Zhang G.Q."/>
            <person name="Liu K.W."/>
            <person name="Li Z."/>
            <person name="Lohaus R."/>
            <person name="Hsiao Y.Y."/>
            <person name="Niu S.C."/>
            <person name="Wang J.Y."/>
            <person name="Lin Y.C."/>
            <person name="Xu Q."/>
            <person name="Chen L.J."/>
            <person name="Yoshida K."/>
            <person name="Fujiwara S."/>
            <person name="Wang Z.W."/>
            <person name="Zhang Y.Q."/>
            <person name="Mitsuda N."/>
            <person name="Wang M."/>
            <person name="Liu G.H."/>
            <person name="Pecoraro L."/>
            <person name="Huang H.X."/>
            <person name="Xiao X.J."/>
            <person name="Lin M."/>
            <person name="Wu X.Y."/>
            <person name="Wu W.L."/>
            <person name="Chen Y.Y."/>
            <person name="Chang S.B."/>
            <person name="Sakamoto S."/>
            <person name="Ohme-Takagi M."/>
            <person name="Yagi M."/>
            <person name="Zeng S.J."/>
            <person name="Shen C.Y."/>
            <person name="Yeh C.M."/>
            <person name="Luo Y.B."/>
            <person name="Tsai W.C."/>
            <person name="Van de Peer Y."/>
            <person name="Liu Z.J."/>
        </authorList>
    </citation>
    <scope>NUCLEOTIDE SEQUENCE [LARGE SCALE GENOMIC DNA]</scope>
    <source>
        <strain evidence="2">cv. Shenzhen</strain>
        <tissue evidence="1">Stem</tissue>
    </source>
</reference>
<accession>A0A2I0BE88</accession>
<gene>
    <name evidence="1" type="ORF">AXF42_Ash018400</name>
</gene>